<evidence type="ECO:0000313" key="7">
    <source>
        <dbReference type="EMBL" id="CAG8190883.1"/>
    </source>
</evidence>
<keyword evidence="5 6" id="KW-0472">Membrane</keyword>
<keyword evidence="2" id="KW-0813">Transport</keyword>
<feature type="transmembrane region" description="Helical" evidence="6">
    <location>
        <begin position="64"/>
        <end position="89"/>
    </location>
</feature>
<dbReference type="Gene3D" id="1.20.1740.10">
    <property type="entry name" value="Amino acid/polyamine transporter I"/>
    <property type="match status" value="1"/>
</dbReference>
<feature type="transmembrane region" description="Helical" evidence="6">
    <location>
        <begin position="143"/>
        <end position="164"/>
    </location>
</feature>
<evidence type="ECO:0000256" key="4">
    <source>
        <dbReference type="ARBA" id="ARBA00022989"/>
    </source>
</evidence>
<dbReference type="Pfam" id="PF13520">
    <property type="entry name" value="AA_permease_2"/>
    <property type="match status" value="1"/>
</dbReference>
<evidence type="ECO:0000256" key="1">
    <source>
        <dbReference type="ARBA" id="ARBA00004141"/>
    </source>
</evidence>
<reference evidence="7" key="1">
    <citation type="submission" date="2021-07" db="EMBL/GenBank/DDBJ databases">
        <authorList>
            <person name="Branca A.L. A."/>
        </authorList>
    </citation>
    <scope>NUCLEOTIDE SEQUENCE</scope>
</reference>
<protein>
    <recommendedName>
        <fullName evidence="9">Amino acid permease</fullName>
    </recommendedName>
</protein>
<keyword evidence="3 6" id="KW-0812">Transmembrane</keyword>
<evidence type="ECO:0000313" key="8">
    <source>
        <dbReference type="Proteomes" id="UP001153618"/>
    </source>
</evidence>
<evidence type="ECO:0000256" key="2">
    <source>
        <dbReference type="ARBA" id="ARBA00022448"/>
    </source>
</evidence>
<proteinExistence type="predicted"/>
<keyword evidence="4 6" id="KW-1133">Transmembrane helix</keyword>
<evidence type="ECO:0000256" key="6">
    <source>
        <dbReference type="SAM" id="Phobius"/>
    </source>
</evidence>
<dbReference type="EMBL" id="CAJVOS010000044">
    <property type="protein sequence ID" value="CAG8190883.1"/>
    <property type="molecule type" value="Genomic_DNA"/>
</dbReference>
<dbReference type="AlphaFoldDB" id="A0A9W4HZE6"/>
<evidence type="ECO:0000256" key="3">
    <source>
        <dbReference type="ARBA" id="ARBA00022692"/>
    </source>
</evidence>
<accession>A0A9W4HZE6</accession>
<name>A0A9W4HZE6_PENOL</name>
<evidence type="ECO:0008006" key="9">
    <source>
        <dbReference type="Google" id="ProtNLM"/>
    </source>
</evidence>
<keyword evidence="8" id="KW-1185">Reference proteome</keyword>
<dbReference type="Proteomes" id="UP001153618">
    <property type="component" value="Unassembled WGS sequence"/>
</dbReference>
<dbReference type="GO" id="GO:0016020">
    <property type="term" value="C:membrane"/>
    <property type="evidence" value="ECO:0007669"/>
    <property type="project" value="UniProtKB-SubCell"/>
</dbReference>
<comment type="subcellular location">
    <subcellularLocation>
        <location evidence="1">Membrane</location>
        <topology evidence="1">Multi-pass membrane protein</topology>
    </subcellularLocation>
</comment>
<feature type="transmembrane region" description="Helical" evidence="6">
    <location>
        <begin position="95"/>
        <end position="115"/>
    </location>
</feature>
<dbReference type="PANTHER" id="PTHR45649">
    <property type="entry name" value="AMINO-ACID PERMEASE BAT1"/>
    <property type="match status" value="1"/>
</dbReference>
<comment type="caution">
    <text evidence="7">The sequence shown here is derived from an EMBL/GenBank/DDBJ whole genome shotgun (WGS) entry which is preliminary data.</text>
</comment>
<organism evidence="7 8">
    <name type="scientific">Penicillium olsonii</name>
    <dbReference type="NCBI Taxonomy" id="99116"/>
    <lineage>
        <taxon>Eukaryota</taxon>
        <taxon>Fungi</taxon>
        <taxon>Dikarya</taxon>
        <taxon>Ascomycota</taxon>
        <taxon>Pezizomycotina</taxon>
        <taxon>Eurotiomycetes</taxon>
        <taxon>Eurotiomycetidae</taxon>
        <taxon>Eurotiales</taxon>
        <taxon>Aspergillaceae</taxon>
        <taxon>Penicillium</taxon>
    </lineage>
</organism>
<gene>
    <name evidence="7" type="ORF">POLS_LOCUS7242</name>
</gene>
<dbReference type="GO" id="GO:0022857">
    <property type="term" value="F:transmembrane transporter activity"/>
    <property type="evidence" value="ECO:0007669"/>
    <property type="project" value="InterPro"/>
</dbReference>
<dbReference type="OrthoDB" id="3900342at2759"/>
<dbReference type="InterPro" id="IPR002293">
    <property type="entry name" value="AA/rel_permease1"/>
</dbReference>
<dbReference type="PANTHER" id="PTHR45649:SF23">
    <property type="entry name" value="TRANSPORTER, PUTATIVE (EUROFUNG)-RELATED"/>
    <property type="match status" value="1"/>
</dbReference>
<sequence>MPSLLSNEPSSRHGSLGRKKSVDNGCLSGEEGQFIGVSHGQIIAEVAATTDLDRDGLVRNRSTLHVCFMSFVLASIPYGLATCFFYPLINGGPATIIYGWLAVFSIILCVAVSLAEITSAHPTAGGVYYQAFMLLGGRWQRPISWICGFTYLAGNILITLAVNFGSTGFLLPPSTFLNPSPGSESSQLRSINSS</sequence>
<evidence type="ECO:0000256" key="5">
    <source>
        <dbReference type="ARBA" id="ARBA00023136"/>
    </source>
</evidence>